<protein>
    <submittedName>
        <fullName evidence="6">UDP-N-acetylmuramoyl-tripeptide--D-alanyl-D-alanine ligase</fullName>
    </submittedName>
</protein>
<dbReference type="InterPro" id="IPR051046">
    <property type="entry name" value="MurCDEF_CellWall_CoF430Synth"/>
</dbReference>
<dbReference type="SUPFAM" id="SSF53623">
    <property type="entry name" value="MurD-like peptide ligases, catalytic domain"/>
    <property type="match status" value="1"/>
</dbReference>
<accession>A0A3S0P469</accession>
<dbReference type="Gene3D" id="3.40.1190.10">
    <property type="entry name" value="Mur-like, catalytic domain"/>
    <property type="match status" value="1"/>
</dbReference>
<dbReference type="RefSeq" id="WP_126658825.1">
    <property type="nucleotide sequence ID" value="NZ_RYYR01000010.1"/>
</dbReference>
<dbReference type="InterPro" id="IPR036615">
    <property type="entry name" value="Mur_ligase_C_dom_sf"/>
</dbReference>
<dbReference type="PANTHER" id="PTHR43024">
    <property type="entry name" value="UDP-N-ACETYLMURAMOYL-TRIPEPTIDE--D-ALANYL-D-ALANINE LIGASE"/>
    <property type="match status" value="1"/>
</dbReference>
<dbReference type="Pfam" id="PF02875">
    <property type="entry name" value="Mur_ligase_C"/>
    <property type="match status" value="1"/>
</dbReference>
<evidence type="ECO:0000256" key="1">
    <source>
        <dbReference type="ARBA" id="ARBA00022598"/>
    </source>
</evidence>
<evidence type="ECO:0000256" key="2">
    <source>
        <dbReference type="ARBA" id="ARBA00022741"/>
    </source>
</evidence>
<keyword evidence="3" id="KW-0067">ATP-binding</keyword>
<gene>
    <name evidence="6" type="ORF">EK386_08985</name>
</gene>
<proteinExistence type="predicted"/>
<evidence type="ECO:0000259" key="4">
    <source>
        <dbReference type="Pfam" id="PF02875"/>
    </source>
</evidence>
<name>A0A3S0P469_9BACI</name>
<dbReference type="InterPro" id="IPR036565">
    <property type="entry name" value="Mur-like_cat_sf"/>
</dbReference>
<comment type="caution">
    <text evidence="6">The sequence shown here is derived from an EMBL/GenBank/DDBJ whole genome shotgun (WGS) entry which is preliminary data.</text>
</comment>
<dbReference type="PANTHER" id="PTHR43024:SF1">
    <property type="entry name" value="UDP-N-ACETYLMURAMOYL-TRIPEPTIDE--D-ALANYL-D-ALANINE LIGASE"/>
    <property type="match status" value="1"/>
</dbReference>
<keyword evidence="7" id="KW-1185">Reference proteome</keyword>
<evidence type="ECO:0000259" key="5">
    <source>
        <dbReference type="Pfam" id="PF08245"/>
    </source>
</evidence>
<dbReference type="Gene3D" id="3.90.190.20">
    <property type="entry name" value="Mur ligase, C-terminal domain"/>
    <property type="match status" value="1"/>
</dbReference>
<sequence>MKKLLLSEINKIIDGRILNKHEINPVIKNVILGKSDKIKNSTLIFFPRKAKLETYKNDLKSCVIVTERPELFMDFAECFTIVKVEDSRNAYNKFVQFYRHLFPIPVVGVTGTCGKTTTKEMIATILKEDRKIVKTISSQNSRSLNLEYLMKINEQTDAAVIEVGVGFPGGIKDFDLHFEPCIGVITNIEIDHMKGFKTHQSYINEKAEMVNIINKNKGTIILNKDDMNIRNLDLKDFKGKIRYYGINDGDLRASNIHYNEQGMEFSVYDGKQIYQCKINCFGRHNVYNALAALAVSTTLGISLKDAIKRLQNFQPLNRHLQIRTGINQCTLIDDTWNTNSKSIDAALQTLASLANGRKTIAVLGDIEELGDLSESEHKKIGTFIHKYKINQLVTIGKEAKFIAQKATELGMNPGDVFTLQHQDELLNILKTIADANSLVLVKASMRNSFHETLKKLIID</sequence>
<dbReference type="InterPro" id="IPR004101">
    <property type="entry name" value="Mur_ligase_C"/>
</dbReference>
<dbReference type="SUPFAM" id="SSF53244">
    <property type="entry name" value="MurD-like peptide ligases, peptide-binding domain"/>
    <property type="match status" value="1"/>
</dbReference>
<evidence type="ECO:0000256" key="3">
    <source>
        <dbReference type="ARBA" id="ARBA00022840"/>
    </source>
</evidence>
<dbReference type="InterPro" id="IPR013221">
    <property type="entry name" value="Mur_ligase_cen"/>
</dbReference>
<feature type="domain" description="Mur ligase central" evidence="5">
    <location>
        <begin position="109"/>
        <end position="295"/>
    </location>
</feature>
<feature type="domain" description="Mur ligase C-terminal" evidence="4">
    <location>
        <begin position="321"/>
        <end position="444"/>
    </location>
</feature>
<evidence type="ECO:0000313" key="7">
    <source>
        <dbReference type="Proteomes" id="UP000287910"/>
    </source>
</evidence>
<keyword evidence="1 6" id="KW-0436">Ligase</keyword>
<evidence type="ECO:0000313" key="6">
    <source>
        <dbReference type="EMBL" id="RUL53086.1"/>
    </source>
</evidence>
<reference evidence="6 7" key="1">
    <citation type="submission" date="2018-12" db="EMBL/GenBank/DDBJ databases">
        <title>Lysinibacillus antri sp. nov., isolated from a cave soil.</title>
        <authorList>
            <person name="Narsing Rao M.P."/>
            <person name="Zhang H."/>
            <person name="Dong Z.-Y."/>
            <person name="Niu X.-K."/>
            <person name="Zhang K."/>
            <person name="Fang B.-Z."/>
            <person name="Kang Y.-Q."/>
            <person name="Xiao M."/>
            <person name="Li W.-J."/>
        </authorList>
    </citation>
    <scope>NUCLEOTIDE SEQUENCE [LARGE SCALE GENOMIC DNA]</scope>
    <source>
        <strain evidence="6 7">SYSU K30002</strain>
    </source>
</reference>
<dbReference type="GO" id="GO:0016881">
    <property type="term" value="F:acid-amino acid ligase activity"/>
    <property type="evidence" value="ECO:0007669"/>
    <property type="project" value="InterPro"/>
</dbReference>
<keyword evidence="2" id="KW-0547">Nucleotide-binding</keyword>
<dbReference type="Proteomes" id="UP000287910">
    <property type="component" value="Unassembled WGS sequence"/>
</dbReference>
<organism evidence="6 7">
    <name type="scientific">Lysinibacillus antri</name>
    <dbReference type="NCBI Taxonomy" id="2498145"/>
    <lineage>
        <taxon>Bacteria</taxon>
        <taxon>Bacillati</taxon>
        <taxon>Bacillota</taxon>
        <taxon>Bacilli</taxon>
        <taxon>Bacillales</taxon>
        <taxon>Bacillaceae</taxon>
        <taxon>Lysinibacillus</taxon>
    </lineage>
</organism>
<dbReference type="AlphaFoldDB" id="A0A3S0P469"/>
<dbReference type="EMBL" id="RYYR01000010">
    <property type="protein sequence ID" value="RUL53086.1"/>
    <property type="molecule type" value="Genomic_DNA"/>
</dbReference>
<dbReference type="Pfam" id="PF08245">
    <property type="entry name" value="Mur_ligase_M"/>
    <property type="match status" value="1"/>
</dbReference>
<dbReference type="GO" id="GO:0005524">
    <property type="term" value="F:ATP binding"/>
    <property type="evidence" value="ECO:0007669"/>
    <property type="project" value="UniProtKB-KW"/>
</dbReference>